<evidence type="ECO:0000256" key="9">
    <source>
        <dbReference type="RuleBase" id="RU003953"/>
    </source>
</evidence>
<dbReference type="CDD" id="cd05398">
    <property type="entry name" value="NT_ClassII-CCAase"/>
    <property type="match status" value="1"/>
</dbReference>
<dbReference type="EC" id="3.1.3.-" evidence="13"/>
<dbReference type="NCBIfam" id="NF009814">
    <property type="entry name" value="PRK13299.1"/>
    <property type="match status" value="1"/>
</dbReference>
<reference evidence="13 14" key="1">
    <citation type="submission" date="2023-07" db="EMBL/GenBank/DDBJ databases">
        <title>Genomic Encyclopedia of Type Strains, Phase IV (KMG-IV): sequencing the most valuable type-strain genomes for metagenomic binning, comparative biology and taxonomic classification.</title>
        <authorList>
            <person name="Goeker M."/>
        </authorList>
    </citation>
    <scope>NUCLEOTIDE SEQUENCE [LARGE SCALE GENOMIC DNA]</scope>
    <source>
        <strain evidence="13 14">DSM 19154</strain>
    </source>
</reference>
<dbReference type="InterPro" id="IPR032828">
    <property type="entry name" value="PolyA_RNA-bd"/>
</dbReference>
<evidence type="ECO:0000259" key="12">
    <source>
        <dbReference type="Pfam" id="PF13735"/>
    </source>
</evidence>
<dbReference type="InterPro" id="IPR050264">
    <property type="entry name" value="Bact_CCA-adding_enz_type3_sf"/>
</dbReference>
<dbReference type="Gene3D" id="1.20.58.560">
    <property type="match status" value="1"/>
</dbReference>
<keyword evidence="4 13" id="KW-0548">Nucleotidyltransferase</keyword>
<evidence type="ECO:0000259" key="11">
    <source>
        <dbReference type="Pfam" id="PF12627"/>
    </source>
</evidence>
<dbReference type="Pfam" id="PF12627">
    <property type="entry name" value="PolyA_pol_RNAbd"/>
    <property type="match status" value="1"/>
</dbReference>
<dbReference type="Gene3D" id="1.10.246.80">
    <property type="match status" value="1"/>
</dbReference>
<feature type="domain" description="Poly A polymerase head" evidence="10">
    <location>
        <begin position="23"/>
        <end position="87"/>
    </location>
</feature>
<evidence type="ECO:0000256" key="6">
    <source>
        <dbReference type="ARBA" id="ARBA00022741"/>
    </source>
</evidence>
<keyword evidence="8 9" id="KW-0694">RNA-binding</keyword>
<accession>A0ABT9YFF4</accession>
<dbReference type="EC" id="2.7.7.72" evidence="13"/>
<evidence type="ECO:0000256" key="1">
    <source>
        <dbReference type="ARBA" id="ARBA00001946"/>
    </source>
</evidence>
<keyword evidence="13" id="KW-0378">Hydrolase</keyword>
<evidence type="ECO:0000313" key="13">
    <source>
        <dbReference type="EMBL" id="MDQ0205947.1"/>
    </source>
</evidence>
<keyword evidence="3" id="KW-0819">tRNA processing</keyword>
<dbReference type="GO" id="GO:0016787">
    <property type="term" value="F:hydrolase activity"/>
    <property type="evidence" value="ECO:0007669"/>
    <property type="project" value="UniProtKB-KW"/>
</dbReference>
<comment type="similarity">
    <text evidence="9">Belongs to the tRNA nucleotidyltransferase/poly(A) polymerase family.</text>
</comment>
<keyword evidence="2 9" id="KW-0808">Transferase</keyword>
<dbReference type="PANTHER" id="PTHR46173">
    <property type="entry name" value="CCA TRNA NUCLEOTIDYLTRANSFERASE 1, MITOCHONDRIAL"/>
    <property type="match status" value="1"/>
</dbReference>
<evidence type="ECO:0000313" key="14">
    <source>
        <dbReference type="Proteomes" id="UP001225034"/>
    </source>
</evidence>
<evidence type="ECO:0000256" key="4">
    <source>
        <dbReference type="ARBA" id="ARBA00022695"/>
    </source>
</evidence>
<evidence type="ECO:0000256" key="7">
    <source>
        <dbReference type="ARBA" id="ARBA00022842"/>
    </source>
</evidence>
<dbReference type="InterPro" id="IPR043519">
    <property type="entry name" value="NT_sf"/>
</dbReference>
<dbReference type="EC" id="3.1.4.-" evidence="13"/>
<feature type="domain" description="CCA-adding enzyme C-terminal" evidence="12">
    <location>
        <begin position="236"/>
        <end position="373"/>
    </location>
</feature>
<dbReference type="Gene3D" id="3.30.460.10">
    <property type="entry name" value="Beta Polymerase, domain 2"/>
    <property type="match status" value="1"/>
</dbReference>
<protein>
    <submittedName>
        <fullName evidence="13">tRNA nucleotidyltransferase (CCA-adding enzyme)</fullName>
        <ecNumber evidence="13">2.7.7.72</ecNumber>
        <ecNumber evidence="13">3.1.3.-</ecNumber>
        <ecNumber evidence="13">3.1.4.-</ecNumber>
    </submittedName>
</protein>
<evidence type="ECO:0000256" key="5">
    <source>
        <dbReference type="ARBA" id="ARBA00022723"/>
    </source>
</evidence>
<evidence type="ECO:0000256" key="2">
    <source>
        <dbReference type="ARBA" id="ARBA00022679"/>
    </source>
</evidence>
<feature type="domain" description="Poly A polymerase head" evidence="10">
    <location>
        <begin position="88"/>
        <end position="127"/>
    </location>
</feature>
<proteinExistence type="inferred from homology"/>
<keyword evidence="5" id="KW-0479">Metal-binding</keyword>
<keyword evidence="14" id="KW-1185">Reference proteome</keyword>
<dbReference type="RefSeq" id="WP_306979996.1">
    <property type="nucleotide sequence ID" value="NZ_JAUSUA010000001.1"/>
</dbReference>
<sequence length="382" mass="44669">MERTVIDEASQIIQRLNEDGYRAYYVGGAVRDELLDRPSSDIDITTSAKPNEICLLFPRAHQMNTEHQTVLVRSGGYSIEVTTERGDSLVADLSHRDFTINAMAKSADGKLIDPLNGQKDLQQKVIRSVHPDKRILEDPLRMLRAIRFVSELNFQLDKQLLNAIKQHAYLLEQVAQERVIQEWEKLLKGAFVQQAFQFLKRSTLYRFFPGYPLSENEITKLLMMPVIDREASSAFRWVLFYVWIGRETDESVGRLLLSNELKRQIKNRLRMFRHRKDKNIDDWMLYQYGLETTRDVEHIRHLMGLEHEQHADVEKRFDALPIKSRKDLCVTGVDLMTARQKSAGPWIKEELESLEKQVINREVGHSKQDLLMWLERKGHNEE</sequence>
<evidence type="ECO:0000256" key="3">
    <source>
        <dbReference type="ARBA" id="ARBA00022694"/>
    </source>
</evidence>
<dbReference type="Pfam" id="PF13735">
    <property type="entry name" value="tRNA_NucTran2_2"/>
    <property type="match status" value="1"/>
</dbReference>
<keyword evidence="6" id="KW-0547">Nucleotide-binding</keyword>
<name>A0ABT9YFF4_9BACI</name>
<evidence type="ECO:0000259" key="10">
    <source>
        <dbReference type="Pfam" id="PF01743"/>
    </source>
</evidence>
<dbReference type="Proteomes" id="UP001225034">
    <property type="component" value="Unassembled WGS sequence"/>
</dbReference>
<feature type="domain" description="tRNA nucleotidyltransferase/poly(A) polymerase RNA and SrmB- binding" evidence="11">
    <location>
        <begin position="153"/>
        <end position="210"/>
    </location>
</feature>
<dbReference type="SUPFAM" id="SSF81301">
    <property type="entry name" value="Nucleotidyltransferase"/>
    <property type="match status" value="1"/>
</dbReference>
<organism evidence="13 14">
    <name type="scientific">Alkalicoccobacillus murimartini</name>
    <dbReference type="NCBI Taxonomy" id="171685"/>
    <lineage>
        <taxon>Bacteria</taxon>
        <taxon>Bacillati</taxon>
        <taxon>Bacillota</taxon>
        <taxon>Bacilli</taxon>
        <taxon>Bacillales</taxon>
        <taxon>Bacillaceae</taxon>
        <taxon>Alkalicoccobacillus</taxon>
    </lineage>
</organism>
<dbReference type="GO" id="GO:0004810">
    <property type="term" value="F:CCA tRNA nucleotidyltransferase activity"/>
    <property type="evidence" value="ECO:0007669"/>
    <property type="project" value="UniProtKB-EC"/>
</dbReference>
<dbReference type="Pfam" id="PF01743">
    <property type="entry name" value="PolyA_pol"/>
    <property type="match status" value="2"/>
</dbReference>
<dbReference type="InterPro" id="IPR002646">
    <property type="entry name" value="PolA_pol_head_dom"/>
</dbReference>
<gene>
    <name evidence="13" type="ORF">J2S05_000721</name>
</gene>
<dbReference type="EMBL" id="JAUSUA010000001">
    <property type="protein sequence ID" value="MDQ0205947.1"/>
    <property type="molecule type" value="Genomic_DNA"/>
</dbReference>
<dbReference type="PANTHER" id="PTHR46173:SF1">
    <property type="entry name" value="CCA TRNA NUCLEOTIDYLTRANSFERASE 1, MITOCHONDRIAL"/>
    <property type="match status" value="1"/>
</dbReference>
<evidence type="ECO:0000256" key="8">
    <source>
        <dbReference type="ARBA" id="ARBA00022884"/>
    </source>
</evidence>
<dbReference type="Gene3D" id="1.10.110.30">
    <property type="match status" value="1"/>
</dbReference>
<comment type="caution">
    <text evidence="13">The sequence shown here is derived from an EMBL/GenBank/DDBJ whole genome shotgun (WGS) entry which is preliminary data.</text>
</comment>
<dbReference type="InterPro" id="IPR032810">
    <property type="entry name" value="CCA-adding_enz_C"/>
</dbReference>
<comment type="cofactor">
    <cofactor evidence="1">
        <name>Mg(2+)</name>
        <dbReference type="ChEBI" id="CHEBI:18420"/>
    </cofactor>
</comment>
<dbReference type="SUPFAM" id="SSF81891">
    <property type="entry name" value="Poly A polymerase C-terminal region-like"/>
    <property type="match status" value="1"/>
</dbReference>
<keyword evidence="7" id="KW-0460">Magnesium</keyword>